<keyword evidence="2 7" id="KW-0813">Transport</keyword>
<evidence type="ECO:0000256" key="8">
    <source>
        <dbReference type="SAM" id="Phobius"/>
    </source>
</evidence>
<dbReference type="InterPro" id="IPR045263">
    <property type="entry name" value="GLUT"/>
</dbReference>
<dbReference type="OrthoDB" id="4540492at2759"/>
<keyword evidence="3" id="KW-1003">Cell membrane</keyword>
<dbReference type="GO" id="GO:0005886">
    <property type="term" value="C:plasma membrane"/>
    <property type="evidence" value="ECO:0007669"/>
    <property type="project" value="UniProtKB-SubCell"/>
</dbReference>
<evidence type="ECO:0000259" key="9">
    <source>
        <dbReference type="PROSITE" id="PS50850"/>
    </source>
</evidence>
<feature type="transmembrane region" description="Helical" evidence="8">
    <location>
        <begin position="45"/>
        <end position="66"/>
    </location>
</feature>
<evidence type="ECO:0000313" key="10">
    <source>
        <dbReference type="EMBL" id="CAF2848225.1"/>
    </source>
</evidence>
<proteinExistence type="inferred from homology"/>
<comment type="subcellular location">
    <subcellularLocation>
        <location evidence="1">Cell membrane</location>
        <topology evidence="1">Multi-pass membrane protein</topology>
    </subcellularLocation>
</comment>
<dbReference type="AlphaFoldDB" id="A0A7R8CQM3"/>
<dbReference type="InterPro" id="IPR003663">
    <property type="entry name" value="Sugar/inositol_transpt"/>
</dbReference>
<evidence type="ECO:0000256" key="6">
    <source>
        <dbReference type="ARBA" id="ARBA00023136"/>
    </source>
</evidence>
<accession>A0A7R8CQM3</accession>
<dbReference type="NCBIfam" id="TIGR00879">
    <property type="entry name" value="SP"/>
    <property type="match status" value="1"/>
</dbReference>
<evidence type="ECO:0000256" key="5">
    <source>
        <dbReference type="ARBA" id="ARBA00022989"/>
    </source>
</evidence>
<dbReference type="FunFam" id="1.20.1250.20:FF:001511">
    <property type="entry name" value="Solute carrier family 2, facilitated glucose transporter member 5"/>
    <property type="match status" value="1"/>
</dbReference>
<dbReference type="InterPro" id="IPR005828">
    <property type="entry name" value="MFS_sugar_transport-like"/>
</dbReference>
<dbReference type="GO" id="GO:1990539">
    <property type="term" value="P:fructose import across plasma membrane"/>
    <property type="evidence" value="ECO:0007669"/>
    <property type="project" value="UniProtKB-ARBA"/>
</dbReference>
<feature type="transmembrane region" description="Helical" evidence="8">
    <location>
        <begin position="72"/>
        <end position="93"/>
    </location>
</feature>
<dbReference type="Pfam" id="PF00083">
    <property type="entry name" value="Sugar_tr"/>
    <property type="match status" value="1"/>
</dbReference>
<dbReference type="InterPro" id="IPR005829">
    <property type="entry name" value="Sugar_transporter_CS"/>
</dbReference>
<keyword evidence="5 8" id="KW-1133">Transmembrane helix</keyword>
<keyword evidence="4 8" id="KW-0812">Transmembrane</keyword>
<dbReference type="InterPro" id="IPR036259">
    <property type="entry name" value="MFS_trans_sf"/>
</dbReference>
<keyword evidence="11" id="KW-1185">Reference proteome</keyword>
<organism evidence="10 11">
    <name type="scientific">Lepeophtheirus salmonis</name>
    <name type="common">Salmon louse</name>
    <name type="synonym">Caligus salmonis</name>
    <dbReference type="NCBI Taxonomy" id="72036"/>
    <lineage>
        <taxon>Eukaryota</taxon>
        <taxon>Metazoa</taxon>
        <taxon>Ecdysozoa</taxon>
        <taxon>Arthropoda</taxon>
        <taxon>Crustacea</taxon>
        <taxon>Multicrustacea</taxon>
        <taxon>Hexanauplia</taxon>
        <taxon>Copepoda</taxon>
        <taxon>Siphonostomatoida</taxon>
        <taxon>Caligidae</taxon>
        <taxon>Lepeophtheirus</taxon>
    </lineage>
</organism>
<keyword evidence="6 8" id="KW-0472">Membrane</keyword>
<feature type="transmembrane region" description="Helical" evidence="8">
    <location>
        <begin position="291"/>
        <end position="311"/>
    </location>
</feature>
<dbReference type="PROSITE" id="PS00216">
    <property type="entry name" value="SUGAR_TRANSPORT_1"/>
    <property type="match status" value="1"/>
</dbReference>
<evidence type="ECO:0000256" key="1">
    <source>
        <dbReference type="ARBA" id="ARBA00004651"/>
    </source>
</evidence>
<evidence type="ECO:0000256" key="7">
    <source>
        <dbReference type="RuleBase" id="RU003346"/>
    </source>
</evidence>
<dbReference type="GO" id="GO:0005353">
    <property type="term" value="F:fructose transmembrane transporter activity"/>
    <property type="evidence" value="ECO:0007669"/>
    <property type="project" value="UniProtKB-ARBA"/>
</dbReference>
<dbReference type="PRINTS" id="PR00171">
    <property type="entry name" value="SUGRTRNSPORT"/>
</dbReference>
<feature type="transmembrane region" description="Helical" evidence="8">
    <location>
        <begin position="196"/>
        <end position="216"/>
    </location>
</feature>
<feature type="domain" description="Major facilitator superfamily (MFS) profile" evidence="9">
    <location>
        <begin position="1"/>
        <end position="344"/>
    </location>
</feature>
<dbReference type="Proteomes" id="UP000675881">
    <property type="component" value="Chromosome 14"/>
</dbReference>
<dbReference type="InterPro" id="IPR020846">
    <property type="entry name" value="MFS_dom"/>
</dbReference>
<protein>
    <submittedName>
        <fullName evidence="10">SLC2A1</fullName>
    </submittedName>
</protein>
<feature type="transmembrane region" description="Helical" evidence="8">
    <location>
        <begin position="223"/>
        <end position="246"/>
    </location>
</feature>
<evidence type="ECO:0000256" key="4">
    <source>
        <dbReference type="ARBA" id="ARBA00022692"/>
    </source>
</evidence>
<feature type="transmembrane region" description="Helical" evidence="8">
    <location>
        <begin position="317"/>
        <end position="336"/>
    </location>
</feature>
<reference evidence="10" key="1">
    <citation type="submission" date="2021-02" db="EMBL/GenBank/DDBJ databases">
        <authorList>
            <person name="Bekaert M."/>
        </authorList>
    </citation>
    <scope>NUCLEOTIDE SEQUENCE</scope>
    <source>
        <strain evidence="10">IoA-00</strain>
    </source>
</reference>
<dbReference type="SUPFAM" id="SSF103473">
    <property type="entry name" value="MFS general substrate transporter"/>
    <property type="match status" value="1"/>
</dbReference>
<dbReference type="PANTHER" id="PTHR23503">
    <property type="entry name" value="SOLUTE CARRIER FAMILY 2"/>
    <property type="match status" value="1"/>
</dbReference>
<feature type="transmembrane region" description="Helical" evidence="8">
    <location>
        <begin position="6"/>
        <end position="25"/>
    </location>
</feature>
<sequence length="355" mass="38865">MSGSAIVLILGRLVIGINSGINAGLSPMYLSEISPTSMRGAVGTVYQLIITMSILLAQILGMSSVLGNEAGWPYLLGLTVFPAILQLVTLPLCPESPKYLLLDVDDEQKALSSLNWLRGKVEVHDEIEEMKNEKEATKNMKTVSFMEIITNSSLRKPLIVAQMMMLAQQLSGINAAMFYSTSIFESAGLSLSESQYATLAMGAMNVGMTLVSLVLIERAGRKTLMLIGLFIMFITTILLMLCLLLSKTVAVLSYVSIIMVIGFVIGFATGPGSIPWFFVTELFTQNARGMATSIAVVTNWTANTLVGLGFAPFQYILGPYVFLFFIIVQFLFIIYVKFQVPETKNKTIEENHCCI</sequence>
<evidence type="ECO:0000256" key="2">
    <source>
        <dbReference type="ARBA" id="ARBA00022448"/>
    </source>
</evidence>
<dbReference type="Gene3D" id="1.20.1250.20">
    <property type="entry name" value="MFS general substrate transporter like domains"/>
    <property type="match status" value="1"/>
</dbReference>
<dbReference type="PROSITE" id="PS50850">
    <property type="entry name" value="MFS"/>
    <property type="match status" value="1"/>
</dbReference>
<dbReference type="PANTHER" id="PTHR23503:SF8">
    <property type="entry name" value="FACILITATED GLUCOSE TRANSPORTER PROTEIN 1"/>
    <property type="match status" value="1"/>
</dbReference>
<comment type="similarity">
    <text evidence="7">Belongs to the major facilitator superfamily. Sugar transporter (TC 2.A.1.1) family.</text>
</comment>
<name>A0A7R8CQM3_LEPSM</name>
<evidence type="ECO:0000313" key="11">
    <source>
        <dbReference type="Proteomes" id="UP000675881"/>
    </source>
</evidence>
<evidence type="ECO:0000256" key="3">
    <source>
        <dbReference type="ARBA" id="ARBA00022475"/>
    </source>
</evidence>
<dbReference type="PROSITE" id="PS00217">
    <property type="entry name" value="SUGAR_TRANSPORT_2"/>
    <property type="match status" value="1"/>
</dbReference>
<gene>
    <name evidence="10" type="ORF">LSAA_5581</name>
</gene>
<feature type="transmembrane region" description="Helical" evidence="8">
    <location>
        <begin position="252"/>
        <end position="279"/>
    </location>
</feature>
<dbReference type="EMBL" id="HG994593">
    <property type="protein sequence ID" value="CAF2848225.1"/>
    <property type="molecule type" value="Genomic_DNA"/>
</dbReference>